<sequence length="123" mass="14074">MTLQASIIEVQRQSDVDDDETAEETLRETLDLLAERISREEGKNIAGKLPKEMETWAIDWDSHSEASFGVDEFLERLADRLGVDKETAQTRAQAAFDALEMETDHFERSRIEGQLPDEYDTLI</sequence>
<dbReference type="Gene3D" id="1.10.490.110">
    <property type="entry name" value="Uncharacterized conserved protein DUF2267"/>
    <property type="match status" value="1"/>
</dbReference>
<dbReference type="EMBL" id="JAGGLC010000007">
    <property type="protein sequence ID" value="MBP1988291.1"/>
    <property type="molecule type" value="Genomic_DNA"/>
</dbReference>
<evidence type="ECO:0000313" key="1">
    <source>
        <dbReference type="EMBL" id="MBP1988291.1"/>
    </source>
</evidence>
<dbReference type="Proteomes" id="UP000823736">
    <property type="component" value="Unassembled WGS sequence"/>
</dbReference>
<dbReference type="OrthoDB" id="212282at2157"/>
<name>A0A8T4GZ83_9EURY</name>
<organism evidence="1 2">
    <name type="scientific">Halolamina salifodinae</name>
    <dbReference type="NCBI Taxonomy" id="1202767"/>
    <lineage>
        <taxon>Archaea</taxon>
        <taxon>Methanobacteriati</taxon>
        <taxon>Methanobacteriota</taxon>
        <taxon>Stenosarchaea group</taxon>
        <taxon>Halobacteria</taxon>
        <taxon>Halobacteriales</taxon>
        <taxon>Haloferacaceae</taxon>
    </lineage>
</organism>
<proteinExistence type="predicted"/>
<evidence type="ECO:0000313" key="2">
    <source>
        <dbReference type="Proteomes" id="UP000823736"/>
    </source>
</evidence>
<dbReference type="Pfam" id="PF10025">
    <property type="entry name" value="DUF2267"/>
    <property type="match status" value="1"/>
</dbReference>
<comment type="caution">
    <text evidence="1">The sequence shown here is derived from an EMBL/GenBank/DDBJ whole genome shotgun (WGS) entry which is preliminary data.</text>
</comment>
<accession>A0A8T4GZ83</accession>
<gene>
    <name evidence="1" type="ORF">J2753_002813</name>
</gene>
<dbReference type="AlphaFoldDB" id="A0A8T4GZ83"/>
<protein>
    <submittedName>
        <fullName evidence="1">Uncharacterized protein (DUF2267 family)</fullName>
    </submittedName>
</protein>
<dbReference type="InterPro" id="IPR018727">
    <property type="entry name" value="DUF2267"/>
</dbReference>
<reference evidence="1" key="1">
    <citation type="submission" date="2021-03" db="EMBL/GenBank/DDBJ databases">
        <title>Genomic Encyclopedia of Type Strains, Phase IV (KMG-IV): sequencing the most valuable type-strain genomes for metagenomic binning, comparative biology and taxonomic classification.</title>
        <authorList>
            <person name="Goeker M."/>
        </authorList>
    </citation>
    <scope>NUCLEOTIDE SEQUENCE</scope>
    <source>
        <strain evidence="1">DSM 26232</strain>
    </source>
</reference>
<dbReference type="RefSeq" id="WP_209492633.1">
    <property type="nucleotide sequence ID" value="NZ_JAGGLC010000007.1"/>
</dbReference>
<dbReference type="InterPro" id="IPR038282">
    <property type="entry name" value="DUF2267_sf"/>
</dbReference>
<keyword evidence="2" id="KW-1185">Reference proteome</keyword>